<evidence type="ECO:0000313" key="1">
    <source>
        <dbReference type="EMBL" id="JAD83519.1"/>
    </source>
</evidence>
<organism evidence="1">
    <name type="scientific">Arundo donax</name>
    <name type="common">Giant reed</name>
    <name type="synonym">Donax arundinaceus</name>
    <dbReference type="NCBI Taxonomy" id="35708"/>
    <lineage>
        <taxon>Eukaryota</taxon>
        <taxon>Viridiplantae</taxon>
        <taxon>Streptophyta</taxon>
        <taxon>Embryophyta</taxon>
        <taxon>Tracheophyta</taxon>
        <taxon>Spermatophyta</taxon>
        <taxon>Magnoliopsida</taxon>
        <taxon>Liliopsida</taxon>
        <taxon>Poales</taxon>
        <taxon>Poaceae</taxon>
        <taxon>PACMAD clade</taxon>
        <taxon>Arundinoideae</taxon>
        <taxon>Arundineae</taxon>
        <taxon>Arundo</taxon>
    </lineage>
</organism>
<dbReference type="AlphaFoldDB" id="A0A0A9D4I4"/>
<reference evidence="1" key="2">
    <citation type="journal article" date="2015" name="Data Brief">
        <title>Shoot transcriptome of the giant reed, Arundo donax.</title>
        <authorList>
            <person name="Barrero R.A."/>
            <person name="Guerrero F.D."/>
            <person name="Moolhuijzen P."/>
            <person name="Goolsby J.A."/>
            <person name="Tidwell J."/>
            <person name="Bellgard S.E."/>
            <person name="Bellgard M.I."/>
        </authorList>
    </citation>
    <scope>NUCLEOTIDE SEQUENCE</scope>
    <source>
        <tissue evidence="1">Shoot tissue taken approximately 20 cm above the soil surface</tissue>
    </source>
</reference>
<reference evidence="1" key="1">
    <citation type="submission" date="2014-09" db="EMBL/GenBank/DDBJ databases">
        <authorList>
            <person name="Magalhaes I.L.F."/>
            <person name="Oliveira U."/>
            <person name="Santos F.R."/>
            <person name="Vidigal T.H.D.A."/>
            <person name="Brescovit A.D."/>
            <person name="Santos A.J."/>
        </authorList>
    </citation>
    <scope>NUCLEOTIDE SEQUENCE</scope>
    <source>
        <tissue evidence="1">Shoot tissue taken approximately 20 cm above the soil surface</tissue>
    </source>
</reference>
<protein>
    <submittedName>
        <fullName evidence="1">Uncharacterized protein</fullName>
    </submittedName>
</protein>
<proteinExistence type="predicted"/>
<dbReference type="EMBL" id="GBRH01214376">
    <property type="protein sequence ID" value="JAD83519.1"/>
    <property type="molecule type" value="Transcribed_RNA"/>
</dbReference>
<sequence length="174" mass="19370">MRWDFDPMCHEATLQPVAKEKILLPQEKEHDVDEQEDGLTTNLSSLTTEGESEEQLRNFLNNIAKKVPTPILKTSKQKKSKPLAVEEGDTITVRRSGRIVDKVKKGGGKNVEELAQQVLAKKMGALSPTGKMTKEAMERYVKMYGKTLPMQAMAAMESLLKAVGDTNEKGKKVK</sequence>
<name>A0A0A9D4I4_ARUDO</name>
<accession>A0A0A9D4I4</accession>